<dbReference type="NCBIfam" id="TIGR04183">
    <property type="entry name" value="Por_Secre_tail"/>
    <property type="match status" value="1"/>
</dbReference>
<dbReference type="OrthoDB" id="869215at2"/>
<protein>
    <submittedName>
        <fullName evidence="3">Putative secreted protein (Por secretion system target)</fullName>
    </submittedName>
</protein>
<dbReference type="Pfam" id="PF07675">
    <property type="entry name" value="Cleaved_Adhesin"/>
    <property type="match status" value="1"/>
</dbReference>
<dbReference type="AlphaFoldDB" id="A0A420DVR6"/>
<dbReference type="InterPro" id="IPR011628">
    <property type="entry name" value="Cleaved_adhesin"/>
</dbReference>
<dbReference type="PROSITE" id="PS50853">
    <property type="entry name" value="FN3"/>
    <property type="match status" value="1"/>
</dbReference>
<accession>A0A420DVR6</accession>
<dbReference type="Pfam" id="PF23759">
    <property type="entry name" value="GBD_T9SS_assoc"/>
    <property type="match status" value="2"/>
</dbReference>
<keyword evidence="1" id="KW-0732">Signal</keyword>
<evidence type="ECO:0000256" key="1">
    <source>
        <dbReference type="ARBA" id="ARBA00022729"/>
    </source>
</evidence>
<keyword evidence="4" id="KW-1185">Reference proteome</keyword>
<evidence type="ECO:0000259" key="2">
    <source>
        <dbReference type="PROSITE" id="PS50853"/>
    </source>
</evidence>
<feature type="domain" description="Fibronectin type-III" evidence="2">
    <location>
        <begin position="416"/>
        <end position="506"/>
    </location>
</feature>
<comment type="caution">
    <text evidence="3">The sequence shown here is derived from an EMBL/GenBank/DDBJ whole genome shotgun (WGS) entry which is preliminary data.</text>
</comment>
<evidence type="ECO:0000313" key="3">
    <source>
        <dbReference type="EMBL" id="RKE98313.1"/>
    </source>
</evidence>
<dbReference type="InterPro" id="IPR003961">
    <property type="entry name" value="FN3_dom"/>
</dbReference>
<dbReference type="RefSeq" id="WP_120199534.1">
    <property type="nucleotide sequence ID" value="NZ_RAQJ01000001.1"/>
</dbReference>
<gene>
    <name evidence="3" type="ORF">BXY80_0395</name>
</gene>
<dbReference type="InterPro" id="IPR026444">
    <property type="entry name" value="Secre_tail"/>
</dbReference>
<dbReference type="Gene3D" id="2.60.120.200">
    <property type="match status" value="1"/>
</dbReference>
<dbReference type="Gene3D" id="2.60.40.10">
    <property type="entry name" value="Immunoglobulins"/>
    <property type="match status" value="1"/>
</dbReference>
<dbReference type="Proteomes" id="UP000284892">
    <property type="component" value="Unassembled WGS sequence"/>
</dbReference>
<evidence type="ECO:0000313" key="4">
    <source>
        <dbReference type="Proteomes" id="UP000284892"/>
    </source>
</evidence>
<reference evidence="3 4" key="1">
    <citation type="submission" date="2018-09" db="EMBL/GenBank/DDBJ databases">
        <title>Genomic Encyclopedia of Archaeal and Bacterial Type Strains, Phase II (KMG-II): from individual species to whole genera.</title>
        <authorList>
            <person name="Goeker M."/>
        </authorList>
    </citation>
    <scope>NUCLEOTIDE SEQUENCE [LARGE SCALE GENOMIC DNA]</scope>
    <source>
        <strain evidence="3 4">DSM 26283</strain>
    </source>
</reference>
<dbReference type="NCBIfam" id="NF038128">
    <property type="entry name" value="choice_anch_J"/>
    <property type="match status" value="1"/>
</dbReference>
<name>A0A420DVR6_9FLAO</name>
<dbReference type="Pfam" id="PF18962">
    <property type="entry name" value="Por_Secre_tail"/>
    <property type="match status" value="1"/>
</dbReference>
<organism evidence="3 4">
    <name type="scientific">Ichthyenterobacterium magnum</name>
    <dbReference type="NCBI Taxonomy" id="1230530"/>
    <lineage>
        <taxon>Bacteria</taxon>
        <taxon>Pseudomonadati</taxon>
        <taxon>Bacteroidota</taxon>
        <taxon>Flavobacteriia</taxon>
        <taxon>Flavobacteriales</taxon>
        <taxon>Flavobacteriaceae</taxon>
        <taxon>Ichthyenterobacterium</taxon>
    </lineage>
</organism>
<dbReference type="EMBL" id="RAQJ01000001">
    <property type="protein sequence ID" value="RKE98313.1"/>
    <property type="molecule type" value="Genomic_DNA"/>
</dbReference>
<sequence>MKRILLFFTISLLYITIVNAQFFEDFNSGIPNNWTVLDGSGNDLWESTSLYSWGGGDGLAIFNDSDIDEDYLITPQFIITSGVSERISFHVRGDFMEQNFEVRLSTTGTDSSDFTNIIATETAPDAEFGNYDLYAYDLSAYNNQLVYIAIVSMATGGVLYLDEFSNDSFNCPSPYALDGSPRLLTESVFTWRRIVSNESGWIVEYGETGFTLGNGMQITDDSIPDNNFPIITGLTSGVSYDYYLQTSCGVNNSQWIGPYTIVQPVEGESVAFPISINLSPDSCTLEPTINFDYNNGFPFYRFPNNTDVYLNFACDPQATVEKHGFWYRFTSPPNGAIKITTDNADDNFVIHTLNCNSQGVCFRDSEVFCYRNPTNMNQQTVLDLDPNTEYSLAVWRSGFPNTTVSEICVEAIGCVLPVDLDVTVTSETDADISWTDYDGSESIWEYVVQLDGLGAPTGSGTSTTETSVSVSGSVNETYEFYVRTDCGSGIFSDWAGPFEWLQSLIPANNDCENAELLLPTGGDCEFSTSGNTLGATYSPDNFDDCGFHDEDVWYSFVATSTSYQFKIIGTNNDFSDSDYNAVLFDNIIDCNTQDDVDRLFCSYNDDDEIYIYYNLVIGNTYYLRLTMNRASFEDGRDASFDLCISIPPPPPVNNNCIDAIAIQRGTSYSGDTTWATNFDNVPLCNNPTNDDEKVVWFSYTGLGSEEDIIISFCDRPFSVQLGVFTGDCSSLTCVYPFTSNELVAEPGCSSGWRQNNAFTSDGSTTYFIGIRGFNEDEFGDFEFDVDGESLSVTDKLMESLILYPNPIQDKLILSNPNNLELSYAEIIDINGRLIQKINFKEMVTNHIISLDNYSSGIYFFRINSNNGSIVNRLVKQ</sequence>
<proteinExistence type="predicted"/>
<dbReference type="InterPro" id="IPR013783">
    <property type="entry name" value="Ig-like_fold"/>
</dbReference>
<dbReference type="InterPro" id="IPR056600">
    <property type="entry name" value="GBD_T9SS_assoc"/>
</dbReference>